<gene>
    <name evidence="3" type="ORF">CBP36_12080</name>
</gene>
<evidence type="ECO:0000256" key="1">
    <source>
        <dbReference type="SAM" id="MobiDB-lite"/>
    </source>
</evidence>
<protein>
    <recommendedName>
        <fullName evidence="5">Copper-binding protein</fullName>
    </recommendedName>
</protein>
<evidence type="ECO:0000313" key="3">
    <source>
        <dbReference type="EMBL" id="ART59480.1"/>
    </source>
</evidence>
<dbReference type="KEGG" id="acip:CBP36_12080"/>
<dbReference type="RefSeq" id="WP_086927600.1">
    <property type="nucleotide sequence ID" value="NZ_CP021362.1"/>
</dbReference>
<proteinExistence type="predicted"/>
<reference evidence="3" key="1">
    <citation type="submission" date="2017-05" db="EMBL/GenBank/DDBJ databases">
        <title>Polyphasic characterization of four soil-derived phenanthrene-degrading Acidovorax strains and proposal of Acidovorax phenanthrenivorans sp. nov.</title>
        <authorList>
            <person name="Singleton D."/>
            <person name="Lee J."/>
            <person name="Dickey A.N."/>
            <person name="Stroud A."/>
            <person name="Scholl E.H."/>
            <person name="Wright F.A."/>
            <person name="Aitken M.D."/>
        </authorList>
    </citation>
    <scope>NUCLEOTIDE SEQUENCE</scope>
    <source>
        <strain evidence="3">P4</strain>
    </source>
</reference>
<dbReference type="Gene3D" id="2.40.50.320">
    <property type="entry name" value="Copper binding periplasmic protein CusF"/>
    <property type="match status" value="1"/>
</dbReference>
<keyword evidence="4" id="KW-1185">Reference proteome</keyword>
<dbReference type="Pfam" id="PF11604">
    <property type="entry name" value="CusF_Ec"/>
    <property type="match status" value="1"/>
</dbReference>
<accession>A0A240UEN4</accession>
<feature type="compositionally biased region" description="Low complexity" evidence="1">
    <location>
        <begin position="36"/>
        <end position="48"/>
    </location>
</feature>
<dbReference type="OrthoDB" id="9180744at2"/>
<keyword evidence="2" id="KW-0732">Signal</keyword>
<dbReference type="EMBL" id="CP021366">
    <property type="protein sequence ID" value="ART59480.1"/>
    <property type="molecule type" value="Genomic_DNA"/>
</dbReference>
<evidence type="ECO:0000313" key="4">
    <source>
        <dbReference type="Proteomes" id="UP000194440"/>
    </source>
</evidence>
<dbReference type="InterPro" id="IPR021647">
    <property type="entry name" value="CusF_Ec"/>
</dbReference>
<feature type="compositionally biased region" description="Basic and acidic residues" evidence="1">
    <location>
        <begin position="58"/>
        <end position="71"/>
    </location>
</feature>
<dbReference type="KEGG" id="acis:CBP35_06840"/>
<name>A0A240UEN4_9BURK</name>
<evidence type="ECO:0008006" key="5">
    <source>
        <dbReference type="Google" id="ProtNLM"/>
    </source>
</evidence>
<sequence length="133" mass="14170">MKPLAHSTAALLLASALGQALAQAPASADDHGSHHPATAPAAPAAPAAQESPGITPADHSELSEGEITRWDPRTLKVTLRHGEIKNLGMPPMTMVFRVNDASMLAPFQPGDKVRFRVERKSTGYFITRIEAAR</sequence>
<evidence type="ECO:0000256" key="2">
    <source>
        <dbReference type="SAM" id="SignalP"/>
    </source>
</evidence>
<dbReference type="AlphaFoldDB" id="A0A240UEN4"/>
<feature type="chain" id="PRO_5011266558" description="Copper-binding protein" evidence="2">
    <location>
        <begin position="23"/>
        <end position="133"/>
    </location>
</feature>
<feature type="region of interest" description="Disordered" evidence="1">
    <location>
        <begin position="24"/>
        <end position="71"/>
    </location>
</feature>
<organism evidence="3 4">
    <name type="scientific">Acidovorax carolinensis</name>
    <dbReference type="NCBI Taxonomy" id="553814"/>
    <lineage>
        <taxon>Bacteria</taxon>
        <taxon>Pseudomonadati</taxon>
        <taxon>Pseudomonadota</taxon>
        <taxon>Betaproteobacteria</taxon>
        <taxon>Burkholderiales</taxon>
        <taxon>Comamonadaceae</taxon>
        <taxon>Acidovorax</taxon>
    </lineage>
</organism>
<dbReference type="InterPro" id="IPR042230">
    <property type="entry name" value="CusF_sf"/>
</dbReference>
<feature type="signal peptide" evidence="2">
    <location>
        <begin position="1"/>
        <end position="22"/>
    </location>
</feature>
<dbReference type="Proteomes" id="UP000194440">
    <property type="component" value="Chromosome"/>
</dbReference>